<reference evidence="1 2" key="1">
    <citation type="submission" date="2024-05" db="EMBL/GenBank/DDBJ databases">
        <title>Culex pipiens pipiens assembly and annotation.</title>
        <authorList>
            <person name="Alout H."/>
            <person name="Durand T."/>
        </authorList>
    </citation>
    <scope>NUCLEOTIDE SEQUENCE [LARGE SCALE GENOMIC DNA]</scope>
    <source>
        <strain evidence="1">HA-2024</strain>
        <tissue evidence="1">Whole body</tissue>
    </source>
</reference>
<comment type="caution">
    <text evidence="1">The sequence shown here is derived from an EMBL/GenBank/DDBJ whole genome shotgun (WGS) entry which is preliminary data.</text>
</comment>
<gene>
    <name evidence="1" type="ORF">pipiens_014020</name>
</gene>
<accession>A0ABD1CW58</accession>
<dbReference type="EMBL" id="JBEHCU010009014">
    <property type="protein sequence ID" value="KAL1380662.1"/>
    <property type="molecule type" value="Genomic_DNA"/>
</dbReference>
<dbReference type="AlphaFoldDB" id="A0ABD1CW58"/>
<protein>
    <recommendedName>
        <fullName evidence="3">Gustatory receptor</fullName>
    </recommendedName>
</protein>
<evidence type="ECO:0000313" key="1">
    <source>
        <dbReference type="EMBL" id="KAL1380662.1"/>
    </source>
</evidence>
<sequence length="78" mass="8901">MIAPVVNYAMWGECAATHKQKLQEVQSRLLRMILDVPYDTRTRDLHRIANYKTVVQRIGNSLVMLFLSATAHPSVGYL</sequence>
<evidence type="ECO:0000313" key="2">
    <source>
        <dbReference type="Proteomes" id="UP001562425"/>
    </source>
</evidence>
<name>A0ABD1CW58_CULPP</name>
<dbReference type="Proteomes" id="UP001562425">
    <property type="component" value="Unassembled WGS sequence"/>
</dbReference>
<keyword evidence="2" id="KW-1185">Reference proteome</keyword>
<proteinExistence type="predicted"/>
<organism evidence="1 2">
    <name type="scientific">Culex pipiens pipiens</name>
    <name type="common">Northern house mosquito</name>
    <dbReference type="NCBI Taxonomy" id="38569"/>
    <lineage>
        <taxon>Eukaryota</taxon>
        <taxon>Metazoa</taxon>
        <taxon>Ecdysozoa</taxon>
        <taxon>Arthropoda</taxon>
        <taxon>Hexapoda</taxon>
        <taxon>Insecta</taxon>
        <taxon>Pterygota</taxon>
        <taxon>Neoptera</taxon>
        <taxon>Endopterygota</taxon>
        <taxon>Diptera</taxon>
        <taxon>Nematocera</taxon>
        <taxon>Culicoidea</taxon>
        <taxon>Culicidae</taxon>
        <taxon>Culicinae</taxon>
        <taxon>Culicini</taxon>
        <taxon>Culex</taxon>
        <taxon>Culex</taxon>
    </lineage>
</organism>
<feature type="non-terminal residue" evidence="1">
    <location>
        <position position="78"/>
    </location>
</feature>
<evidence type="ECO:0008006" key="3">
    <source>
        <dbReference type="Google" id="ProtNLM"/>
    </source>
</evidence>